<organism evidence="2 3">
    <name type="scientific">Phormidium phage Pf-WMP3</name>
    <dbReference type="NCBI Taxonomy" id="2914005"/>
    <lineage>
        <taxon>Viruses</taxon>
        <taxon>Duplodnaviria</taxon>
        <taxon>Heunggongvirae</taxon>
        <taxon>Uroviricota</taxon>
        <taxon>Caudoviricetes</taxon>
        <taxon>Saffermanviridae</taxon>
        <taxon>Wumptrevirus</taxon>
        <taxon>Wumptrevirus WMP3</taxon>
    </lineage>
</organism>
<dbReference type="EMBL" id="EF537008">
    <property type="protein sequence ID" value="ABQ12465.1"/>
    <property type="molecule type" value="Genomic_DNA"/>
</dbReference>
<dbReference type="OrthoDB" id="9491at10239"/>
<dbReference type="GeneID" id="5220452"/>
<evidence type="ECO:0000313" key="2">
    <source>
        <dbReference type="EMBL" id="ABQ12465.1"/>
    </source>
</evidence>
<reference evidence="2 3" key="1">
    <citation type="journal article" date="2008" name="Microb. Ecol.">
        <title>Genomic analysis of freshwater cyanophage Pf-WMP3 Infecting cyanobacterium Phormidium foveolarum: the conserved elements for a phage.</title>
        <authorList>
            <person name="Liu X."/>
            <person name="Kong S."/>
            <person name="Shi M."/>
            <person name="Fu L."/>
            <person name="Gao Y."/>
            <person name="An C."/>
        </authorList>
    </citation>
    <scope>NUCLEOTIDE SEQUENCE [LARGE SCALE GENOMIC DNA]</scope>
</reference>
<dbReference type="KEGG" id="vg:5220452"/>
<name>A5HL39_9CAUD</name>
<keyword evidence="3" id="KW-1185">Reference proteome</keyword>
<gene>
    <name evidence="2" type="ORF">PfWMP3_25</name>
</gene>
<evidence type="ECO:0000256" key="1">
    <source>
        <dbReference type="SAM" id="MobiDB-lite"/>
    </source>
</evidence>
<evidence type="ECO:0000313" key="3">
    <source>
        <dbReference type="Proteomes" id="UP000006696"/>
    </source>
</evidence>
<sequence>MPLNCRTNQQAQQQADHGRKKRSWSEAERSELRKRAQQQNKLLDALREVHGDPAKEQAAAVSAKVEGYQREWQALNAELINLNPSEADRLQSYLAKDFGMIRSAFGLGDNLTTAGSVRVGLNDARRFAEGLVDVVGKYTTIGKMRDLRKELIQIGKRHNVKGRELDELFVEVVEAGQTPRTRLALGNSEAVNAWLDRRVERFNKLMKATGFSDEEVDRLVELSMQASNVFDEVRMTAQALGVHIDPINNIGYWARQLTDDAKLRLDLLWQKDGGYAKPGIGTSKHARERSTWWLIPEDYVVLSEFFTPGATKNWNKWLREATGLEQSGLDNLGKVLAKERKTKLITSQDIDEELARLVSLKTKDPNFTVADLYDKRAELVREAGGRSEAEWDALFQDPIKFLDELHNNLTAEQVDTLVDAGVLSKVPMTSREVFDYFVKQYQLPYTRMSDMFKTDVGQALQGYRESLRKAAGDSAIFKRIVDDGHRAGWIATPLEVAANPSEFKDFKRLSELDMTRFGTDEVLAEQFKGAYVHPLVHEQLEGLINLSVSPKGMHEFASTVHWFLRNIQTSALLGSNVGYVAKQVLSNTINYVAGGGHLQRIIPTAIDLIKLFRGGLDALDNTAQFRMDGGKWLTKREWYRQAMMSRGQDVVPLSAGHRIGDTYGSLGILNPANLPKAVYDVVSYAQMFGDPINGVKGAIGYTGKKLERLLNTGLAPFASAATFVDLTYKFSLAQSVMKGNGFDDAVRQAHSFVSANHSKSTLREAFEHVDNYYIDYTNLGKAQLNFGRYVRPFASYALMNPPMQLRHAMRNPSAFMAYMRMSSILYGAGVRPEITEAGFSKNELDDTPAAIMYDPDSKLATVLFSANYDPIIDAYTFAKETGEKFARVTGNFAGSGWEQREDLTQKYTVRQLMEDLLGKDSNPAWKTVSEIISGRDSFTGQELDKSKRDLFGVQMPSDVVWLLSKFPLIGALDRATGGRGYIEDQFGRRVAEAEPGLLGTPNRKATRTEASDYYTEQRLSGFANNVRKLVGLRVRTIDLAEGNQYTYKDIMKARNELKKVIMAKSKSVREANRTQDPRAIQELETLRAQYIQLTVDAYRVRDWAQRNKVDIDGAFKKLQEQQQAIRGLPVPSALMERLIQDSSQELRKDYANE</sequence>
<dbReference type="RefSeq" id="YP_001285790.1">
    <property type="nucleotide sequence ID" value="NC_009551.1"/>
</dbReference>
<feature type="region of interest" description="Disordered" evidence="1">
    <location>
        <begin position="1"/>
        <end position="37"/>
    </location>
</feature>
<dbReference type="Proteomes" id="UP000006696">
    <property type="component" value="Segment"/>
</dbReference>
<feature type="compositionally biased region" description="Basic and acidic residues" evidence="1">
    <location>
        <begin position="23"/>
        <end position="34"/>
    </location>
</feature>
<accession>A5HL39</accession>
<protein>
    <submittedName>
        <fullName evidence="2">PfWMP3_25</fullName>
    </submittedName>
</protein>
<proteinExistence type="predicted"/>
<feature type="compositionally biased region" description="Polar residues" evidence="1">
    <location>
        <begin position="1"/>
        <end position="15"/>
    </location>
</feature>